<organism evidence="4 5">
    <name type="scientific">Horticoccus luteus</name>
    <dbReference type="NCBI Taxonomy" id="2862869"/>
    <lineage>
        <taxon>Bacteria</taxon>
        <taxon>Pseudomonadati</taxon>
        <taxon>Verrucomicrobiota</taxon>
        <taxon>Opitutia</taxon>
        <taxon>Opitutales</taxon>
        <taxon>Opitutaceae</taxon>
        <taxon>Horticoccus</taxon>
    </lineage>
</organism>
<evidence type="ECO:0000259" key="3">
    <source>
        <dbReference type="Pfam" id="PF13579"/>
    </source>
</evidence>
<dbReference type="Gene3D" id="3.40.50.2000">
    <property type="entry name" value="Glycogen Phosphorylase B"/>
    <property type="match status" value="2"/>
</dbReference>
<evidence type="ECO:0000256" key="1">
    <source>
        <dbReference type="ARBA" id="ARBA00022679"/>
    </source>
</evidence>
<keyword evidence="5" id="KW-1185">Reference proteome</keyword>
<gene>
    <name evidence="4" type="ORF">K0B96_09230</name>
</gene>
<dbReference type="InterPro" id="IPR001296">
    <property type="entry name" value="Glyco_trans_1"/>
</dbReference>
<dbReference type="AlphaFoldDB" id="A0A8F9XEZ8"/>
<dbReference type="PANTHER" id="PTHR46401">
    <property type="entry name" value="GLYCOSYLTRANSFERASE WBBK-RELATED"/>
    <property type="match status" value="1"/>
</dbReference>
<sequence>MNGPTVIFFNQVAGPLFRELAEDVAREVGGAELVTGHLAEIGRSLDPSLRVISAPDYDRRSLLRRSSSWLHYFLRAAAVVMRSDRSQVLFFVSNPPFLSVLGWLAAVLRGQCYCVLVYDLYPGVLVQLGRLSPRSPVTWVWRKFNRLVWRRAAFVFTIGDHMAETIRAEDNGLGQLNVCVIPNWADVEFVRPLPKSENLFLQSLGWGNRTVVLYSGNLGNTHNLDGLLQAAELLKERSDLAFLIIGAGAQWGAVEAAIARRGLHNMRLLPFQPESLLPQTLPAGDIAVVSMDNAMAGYMVPSKTYYSMAAGSALLALVPRECEVADIVADGGCGARVDATDAPAIVRILIEWLDAPERLAEYRRRARALAESQFSRNNSAKYVAALRPLVLAGRG</sequence>
<dbReference type="PANTHER" id="PTHR46401:SF2">
    <property type="entry name" value="GLYCOSYLTRANSFERASE WBBK-RELATED"/>
    <property type="match status" value="1"/>
</dbReference>
<evidence type="ECO:0000313" key="5">
    <source>
        <dbReference type="Proteomes" id="UP000825051"/>
    </source>
</evidence>
<dbReference type="Pfam" id="PF00534">
    <property type="entry name" value="Glycos_transf_1"/>
    <property type="match status" value="1"/>
</dbReference>
<dbReference type="RefSeq" id="WP_220160617.1">
    <property type="nucleotide sequence ID" value="NZ_CP080507.1"/>
</dbReference>
<keyword evidence="1" id="KW-0808">Transferase</keyword>
<dbReference type="Proteomes" id="UP000825051">
    <property type="component" value="Chromosome"/>
</dbReference>
<evidence type="ECO:0000313" key="4">
    <source>
        <dbReference type="EMBL" id="QYM77512.1"/>
    </source>
</evidence>
<feature type="domain" description="Glycosyltransferase subfamily 4-like N-terminal" evidence="3">
    <location>
        <begin position="17"/>
        <end position="184"/>
    </location>
</feature>
<proteinExistence type="predicted"/>
<name>A0A8F9XEZ8_9BACT</name>
<feature type="domain" description="Glycosyl transferase family 1" evidence="2">
    <location>
        <begin position="207"/>
        <end position="367"/>
    </location>
</feature>
<reference evidence="4" key="1">
    <citation type="submission" date="2021-08" db="EMBL/GenBank/DDBJ databases">
        <title>Genome of a novel bacterium of the phylum Verrucomicrobia, Oleiharenicola sp. KSB-15.</title>
        <authorList>
            <person name="Chung J.-H."/>
            <person name="Ahn J.-H."/>
            <person name="Yoon Y."/>
            <person name="Kim D.-Y."/>
            <person name="An S.-H."/>
            <person name="Park I."/>
            <person name="Yeon J."/>
        </authorList>
    </citation>
    <scope>NUCLEOTIDE SEQUENCE</scope>
    <source>
        <strain evidence="4">KSB-15</strain>
    </source>
</reference>
<dbReference type="EMBL" id="CP080507">
    <property type="protein sequence ID" value="QYM77512.1"/>
    <property type="molecule type" value="Genomic_DNA"/>
</dbReference>
<dbReference type="CDD" id="cd03794">
    <property type="entry name" value="GT4_WbuB-like"/>
    <property type="match status" value="1"/>
</dbReference>
<dbReference type="KEGG" id="ole:K0B96_09230"/>
<protein>
    <submittedName>
        <fullName evidence="4">Glycosyltransferase family 4 protein</fullName>
    </submittedName>
</protein>
<dbReference type="Pfam" id="PF13579">
    <property type="entry name" value="Glyco_trans_4_4"/>
    <property type="match status" value="1"/>
</dbReference>
<accession>A0A8F9XEZ8</accession>
<dbReference type="GO" id="GO:0016757">
    <property type="term" value="F:glycosyltransferase activity"/>
    <property type="evidence" value="ECO:0007669"/>
    <property type="project" value="InterPro"/>
</dbReference>
<dbReference type="GO" id="GO:0009103">
    <property type="term" value="P:lipopolysaccharide biosynthetic process"/>
    <property type="evidence" value="ECO:0007669"/>
    <property type="project" value="TreeGrafter"/>
</dbReference>
<dbReference type="InterPro" id="IPR028098">
    <property type="entry name" value="Glyco_trans_4-like_N"/>
</dbReference>
<dbReference type="SUPFAM" id="SSF53756">
    <property type="entry name" value="UDP-Glycosyltransferase/glycogen phosphorylase"/>
    <property type="match status" value="1"/>
</dbReference>
<evidence type="ECO:0000259" key="2">
    <source>
        <dbReference type="Pfam" id="PF00534"/>
    </source>
</evidence>